<dbReference type="InterPro" id="IPR016181">
    <property type="entry name" value="Acyl_CoA_acyltransferase"/>
</dbReference>
<comment type="caution">
    <text evidence="6">The sequence shown here is derived from an EMBL/GenBank/DDBJ whole genome shotgun (WGS) entry which is preliminary data.</text>
</comment>
<dbReference type="GO" id="GO:0006629">
    <property type="term" value="P:lipid metabolic process"/>
    <property type="evidence" value="ECO:0007669"/>
    <property type="project" value="UniProtKB-KW"/>
</dbReference>
<evidence type="ECO:0000256" key="1">
    <source>
        <dbReference type="ARBA" id="ARBA00005189"/>
    </source>
</evidence>
<dbReference type="GO" id="GO:0016746">
    <property type="term" value="F:acyltransferase activity"/>
    <property type="evidence" value="ECO:0007669"/>
    <property type="project" value="UniProtKB-KW"/>
</dbReference>
<evidence type="ECO:0000256" key="4">
    <source>
        <dbReference type="ARBA" id="ARBA00023098"/>
    </source>
</evidence>
<evidence type="ECO:0008006" key="8">
    <source>
        <dbReference type="Google" id="ProtNLM"/>
    </source>
</evidence>
<dbReference type="STRING" id="1223545.GS4_02_00710"/>
<dbReference type="PANTHER" id="PTHR37323">
    <property type="entry name" value="GCN5-RELATED N-ACETYLTRANSFERASE"/>
    <property type="match status" value="1"/>
</dbReference>
<keyword evidence="3" id="KW-0808">Transferase</keyword>
<dbReference type="SUPFAM" id="SSF55729">
    <property type="entry name" value="Acyl-CoA N-acyltransferases (Nat)"/>
    <property type="match status" value="1"/>
</dbReference>
<evidence type="ECO:0000256" key="2">
    <source>
        <dbReference type="ARBA" id="ARBA00022516"/>
    </source>
</evidence>
<dbReference type="Pfam" id="PF13444">
    <property type="entry name" value="Acetyltransf_5"/>
    <property type="match status" value="1"/>
</dbReference>
<reference evidence="6 7" key="1">
    <citation type="submission" date="2013-01" db="EMBL/GenBank/DDBJ databases">
        <title>Whole genome shotgun sequence of Gordonia soli NBRC 108243.</title>
        <authorList>
            <person name="Isaki-Nakamura S."/>
            <person name="Hosoyama A."/>
            <person name="Tsuchikane K."/>
            <person name="Ando Y."/>
            <person name="Baba S."/>
            <person name="Ohji S."/>
            <person name="Hamada M."/>
            <person name="Tamura T."/>
            <person name="Yamazoe A."/>
            <person name="Yamazaki S."/>
            <person name="Fujita N."/>
        </authorList>
    </citation>
    <scope>NUCLEOTIDE SEQUENCE [LARGE SCALE GENOMIC DNA]</scope>
    <source>
        <strain evidence="6 7">NBRC 108243</strain>
    </source>
</reference>
<proteinExistence type="predicted"/>
<keyword evidence="5" id="KW-0012">Acyltransferase</keyword>
<keyword evidence="7" id="KW-1185">Reference proteome</keyword>
<name>M0QDI1_9ACTN</name>
<dbReference type="Gene3D" id="3.40.630.30">
    <property type="match status" value="1"/>
</dbReference>
<evidence type="ECO:0000256" key="3">
    <source>
        <dbReference type="ARBA" id="ARBA00022679"/>
    </source>
</evidence>
<organism evidence="6 7">
    <name type="scientific">Gordonia soli NBRC 108243</name>
    <dbReference type="NCBI Taxonomy" id="1223545"/>
    <lineage>
        <taxon>Bacteria</taxon>
        <taxon>Bacillati</taxon>
        <taxon>Actinomycetota</taxon>
        <taxon>Actinomycetes</taxon>
        <taxon>Mycobacteriales</taxon>
        <taxon>Gordoniaceae</taxon>
        <taxon>Gordonia</taxon>
    </lineage>
</organism>
<dbReference type="eggNOG" id="COG3176">
    <property type="taxonomic scope" value="Bacteria"/>
</dbReference>
<accession>M0QDI1</accession>
<dbReference type="AlphaFoldDB" id="M0QDI1"/>
<keyword evidence="2" id="KW-0444">Lipid biosynthesis</keyword>
<dbReference type="EMBL" id="BANX01000002">
    <property type="protein sequence ID" value="GAC66361.1"/>
    <property type="molecule type" value="Genomic_DNA"/>
</dbReference>
<evidence type="ECO:0000256" key="5">
    <source>
        <dbReference type="ARBA" id="ARBA00023315"/>
    </source>
</evidence>
<dbReference type="Proteomes" id="UP000011666">
    <property type="component" value="Unassembled WGS sequence"/>
</dbReference>
<sequence length="250" mass="27491">MALSTDPDDIEAAQRLRYQVFAEEDGFSDQIGDPTTGLDADSFDDHCEHLLVFHEDTGLIGCARLLPPAAAIAAGGWYSATEFDLYELEPIRAETVEMGRACVATAHRDGSVTALMWAALLHYLENADYQYLMGCVSVPLSGAGERGQALRGVRDLARDRHQAPWQAFPLERARIDGRTLDEIEPPAVAVLPPLLRGYIRLGARVCGEPAVDEIFDVGDLLTVVDRTLTDIRYLERLRAAVRRLGGQADR</sequence>
<gene>
    <name evidence="6" type="ORF">GS4_02_00710</name>
</gene>
<comment type="pathway">
    <text evidence="1">Lipid metabolism.</text>
</comment>
<evidence type="ECO:0000313" key="6">
    <source>
        <dbReference type="EMBL" id="GAC66361.1"/>
    </source>
</evidence>
<protein>
    <recommendedName>
        <fullName evidence="8">Hemolysin</fullName>
    </recommendedName>
</protein>
<evidence type="ECO:0000313" key="7">
    <source>
        <dbReference type="Proteomes" id="UP000011666"/>
    </source>
</evidence>
<keyword evidence="4" id="KW-0443">Lipid metabolism</keyword>
<dbReference type="InterPro" id="IPR052351">
    <property type="entry name" value="Ornithine_N-alpha-AT"/>
</dbReference>
<dbReference type="PANTHER" id="PTHR37323:SF1">
    <property type="entry name" value="L-ORNITHINE N(ALPHA)-ACYLTRANSFERASE"/>
    <property type="match status" value="1"/>
</dbReference>